<feature type="compositionally biased region" description="Basic residues" evidence="1">
    <location>
        <begin position="354"/>
        <end position="363"/>
    </location>
</feature>
<feature type="compositionally biased region" description="Polar residues" evidence="1">
    <location>
        <begin position="650"/>
        <end position="659"/>
    </location>
</feature>
<dbReference type="EMBL" id="CASHTH010004317">
    <property type="protein sequence ID" value="CAI8056052.1"/>
    <property type="molecule type" value="Genomic_DNA"/>
</dbReference>
<dbReference type="InterPro" id="IPR001849">
    <property type="entry name" value="PH_domain"/>
</dbReference>
<dbReference type="PROSITE" id="PS50003">
    <property type="entry name" value="PH_DOMAIN"/>
    <property type="match status" value="1"/>
</dbReference>
<dbReference type="SMART" id="SM00233">
    <property type="entry name" value="PH"/>
    <property type="match status" value="1"/>
</dbReference>
<feature type="compositionally biased region" description="Polar residues" evidence="1">
    <location>
        <begin position="852"/>
        <end position="861"/>
    </location>
</feature>
<evidence type="ECO:0000259" key="2">
    <source>
        <dbReference type="PROSITE" id="PS50003"/>
    </source>
</evidence>
<reference evidence="3" key="1">
    <citation type="submission" date="2023-03" db="EMBL/GenBank/DDBJ databases">
        <authorList>
            <person name="Steffen K."/>
            <person name="Cardenas P."/>
        </authorList>
    </citation>
    <scope>NUCLEOTIDE SEQUENCE</scope>
</reference>
<feature type="compositionally biased region" description="Acidic residues" evidence="1">
    <location>
        <begin position="550"/>
        <end position="575"/>
    </location>
</feature>
<keyword evidence="4" id="KW-1185">Reference proteome</keyword>
<evidence type="ECO:0000313" key="4">
    <source>
        <dbReference type="Proteomes" id="UP001174909"/>
    </source>
</evidence>
<feature type="domain" description="PH" evidence="2">
    <location>
        <begin position="5"/>
        <end position="113"/>
    </location>
</feature>
<feature type="compositionally biased region" description="Basic residues" evidence="1">
    <location>
        <begin position="536"/>
        <end position="545"/>
    </location>
</feature>
<name>A0AA35XLQ0_GEOBA</name>
<sequence length="934" mass="104092">MPQYRIIKQGYMLKEPPYSKRGVRKKLKRFWFVLLEDKKQVAFVYYKNEDAYIARQRNVGFIKIDNSRINVVGEYLTHKNAFQIVTEKSEYTFVSETRYELHDWILVLHNTMEGFHRRMERVKVRMEQRQRALSASSAASDNLSSQASPIPTQQPGATPPTPRRSITTPNRTPPNGSPKTGSSSRRRPRRPAPVAPQQSRDVPPPFPRETDHTPNHTHQEFPRQYSDEGPIPIPQVPAFSYGGEHTVLDLDITQIEETLIEEGEGEREEEREEEEERYVLAPIHTSNVVRPQANGVRPIPLHQRSVSDTSVLLYRANSASLPELAEQRNSASPEPVSDTVEGAKRQISLDSPTKKFRMKHTRHLSLLGGDHHKRKKRRSQIRSRSPPSYPPPPPPADEESGDEVERTHWRKDSFGFSKVMQTISSIDQELQEMGGVAGANTAADVPPPTMFHGEDPTINPANDSLEEGAQSENPATVEERGEGEEERPTHIEISPTQQAEGKEETSDRLPAGGSAEEDPSLDSPTKKIPPPVAAKPKPKPKRNKVMFKEEVEDIPSYEPRIDDEEAPPTEEEGSEDIPSSVAALKKMLFGQASTQKYSKEGPMSLRFGAFVDTEDYDEGLHEMLTPTSQQGQPQLHDDQQPNHPDPHYQHLTTFNDSTNSETGGEVVRGEGEGEGGSSSQPWENEYDTPWDSKPISKFSVVGHRGKLTPSPAHRTESFEVVSHTTDLPGNMERRNVSSLERQLKNDPTSRVSPRQDLGYSGGTYSQPSSNLEFTDTGIQDSDLLQSISTTLQTRSKYGSDSLLTSFSQGDVPANYYQQQGRAAMQQAKSGVRSARGDLEKIRTKHKRAITLPTSYSGPQTSKLKHKKALSRSHQSVSHSGVTGDGGRGQGRATSYHGGGGPARKAQSVDMLQVDPSTLVTYNTYTKSHTLQSLV</sequence>
<feature type="compositionally biased region" description="Basic residues" evidence="1">
    <location>
        <begin position="371"/>
        <end position="381"/>
    </location>
</feature>
<organism evidence="3 4">
    <name type="scientific">Geodia barretti</name>
    <name type="common">Barrett's horny sponge</name>
    <dbReference type="NCBI Taxonomy" id="519541"/>
    <lineage>
        <taxon>Eukaryota</taxon>
        <taxon>Metazoa</taxon>
        <taxon>Porifera</taxon>
        <taxon>Demospongiae</taxon>
        <taxon>Heteroscleromorpha</taxon>
        <taxon>Tetractinellida</taxon>
        <taxon>Astrophorina</taxon>
        <taxon>Geodiidae</taxon>
        <taxon>Geodia</taxon>
    </lineage>
</organism>
<feature type="region of interest" description="Disordered" evidence="1">
    <location>
        <begin position="430"/>
        <end position="582"/>
    </location>
</feature>
<feature type="compositionally biased region" description="Basic and acidic residues" evidence="1">
    <location>
        <begin position="403"/>
        <end position="413"/>
    </location>
</feature>
<comment type="caution">
    <text evidence="3">The sequence shown here is derived from an EMBL/GenBank/DDBJ whole genome shotgun (WGS) entry which is preliminary data.</text>
</comment>
<protein>
    <recommendedName>
        <fullName evidence="2">PH domain-containing protein</fullName>
    </recommendedName>
</protein>
<feature type="region of interest" description="Disordered" evidence="1">
    <location>
        <begin position="323"/>
        <end position="417"/>
    </location>
</feature>
<accession>A0AA35XLQ0</accession>
<dbReference type="InterPro" id="IPR011993">
    <property type="entry name" value="PH-like_dom_sf"/>
</dbReference>
<feature type="region of interest" description="Disordered" evidence="1">
    <location>
        <begin position="852"/>
        <end position="907"/>
    </location>
</feature>
<feature type="region of interest" description="Disordered" evidence="1">
    <location>
        <begin position="618"/>
        <end position="690"/>
    </location>
</feature>
<dbReference type="Gene3D" id="2.30.29.30">
    <property type="entry name" value="Pleckstrin-homology domain (PH domain)/Phosphotyrosine-binding domain (PTB)"/>
    <property type="match status" value="1"/>
</dbReference>
<dbReference type="AlphaFoldDB" id="A0AA35XLQ0"/>
<proteinExistence type="predicted"/>
<gene>
    <name evidence="3" type="ORF">GBAR_LOCUS30534</name>
</gene>
<evidence type="ECO:0000313" key="3">
    <source>
        <dbReference type="EMBL" id="CAI8056052.1"/>
    </source>
</evidence>
<feature type="compositionally biased region" description="Polar residues" evidence="1">
    <location>
        <begin position="736"/>
        <end position="752"/>
    </location>
</feature>
<feature type="region of interest" description="Disordered" evidence="1">
    <location>
        <begin position="702"/>
        <end position="768"/>
    </location>
</feature>
<evidence type="ECO:0000256" key="1">
    <source>
        <dbReference type="SAM" id="MobiDB-lite"/>
    </source>
</evidence>
<dbReference type="Pfam" id="PF00169">
    <property type="entry name" value="PH"/>
    <property type="match status" value="1"/>
</dbReference>
<dbReference type="Proteomes" id="UP001174909">
    <property type="component" value="Unassembled WGS sequence"/>
</dbReference>
<dbReference type="SUPFAM" id="SSF50729">
    <property type="entry name" value="PH domain-like"/>
    <property type="match status" value="1"/>
</dbReference>
<feature type="compositionally biased region" description="Low complexity" evidence="1">
    <location>
        <begin position="132"/>
        <end position="156"/>
    </location>
</feature>
<feature type="compositionally biased region" description="Basic and acidic residues" evidence="1">
    <location>
        <begin position="208"/>
        <end position="221"/>
    </location>
</feature>
<feature type="compositionally biased region" description="Basic and acidic residues" evidence="1">
    <location>
        <begin position="635"/>
        <end position="648"/>
    </location>
</feature>
<feature type="region of interest" description="Disordered" evidence="1">
    <location>
        <begin position="128"/>
        <end position="232"/>
    </location>
</feature>